<dbReference type="AlphaFoldDB" id="A0A4Q5N0P9"/>
<sequence>MTAPDVVECTLDELAERARTLVVPGTRHLLGLTGAPGAGKSTVAAQLVARLGPGASMLVAMDGFHLAGTVLDRLGRGARKGAHDTFDDAGYAAILRRLRAADPTETVYAPEFRRELEEPIGSAIAVPPHIPLVITEGNYLLLDSGAWPQARDLLDAVWFLAPGDAVRRDRLVRRHEAFGKSPEQARHWALGSDERNAELIATTARHADLVVRLI</sequence>
<accession>A0A4Q5N0P9</accession>
<keyword evidence="1" id="KW-0808">Transferase</keyword>
<dbReference type="InterPro" id="IPR027417">
    <property type="entry name" value="P-loop_NTPase"/>
</dbReference>
<dbReference type="Gene3D" id="3.40.50.300">
    <property type="entry name" value="P-loop containing nucleotide triphosphate hydrolases"/>
    <property type="match status" value="1"/>
</dbReference>
<dbReference type="GO" id="GO:0016301">
    <property type="term" value="F:kinase activity"/>
    <property type="evidence" value="ECO:0007669"/>
    <property type="project" value="UniProtKB-KW"/>
</dbReference>
<protein>
    <submittedName>
        <fullName evidence="1">Nucleoside/nucleotide kinase family protein</fullName>
    </submittedName>
</protein>
<evidence type="ECO:0000313" key="2">
    <source>
        <dbReference type="Proteomes" id="UP000293764"/>
    </source>
</evidence>
<name>A0A4Q5N0P9_9MICO</name>
<dbReference type="Proteomes" id="UP000293764">
    <property type="component" value="Unassembled WGS sequence"/>
</dbReference>
<organism evidence="1 2">
    <name type="scientific">Pengzhenrongella frigida</name>
    <dbReference type="NCBI Taxonomy" id="1259133"/>
    <lineage>
        <taxon>Bacteria</taxon>
        <taxon>Bacillati</taxon>
        <taxon>Actinomycetota</taxon>
        <taxon>Actinomycetes</taxon>
        <taxon>Micrococcales</taxon>
        <taxon>Pengzhenrongella</taxon>
    </lineage>
</organism>
<dbReference type="OrthoDB" id="3192509at2"/>
<dbReference type="PANTHER" id="PTHR10285">
    <property type="entry name" value="URIDINE KINASE"/>
    <property type="match status" value="1"/>
</dbReference>
<evidence type="ECO:0000313" key="1">
    <source>
        <dbReference type="EMBL" id="RYV51610.1"/>
    </source>
</evidence>
<dbReference type="RefSeq" id="WP_130102094.1">
    <property type="nucleotide sequence ID" value="NZ_SDWW01000014.1"/>
</dbReference>
<dbReference type="NCBIfam" id="NF006743">
    <property type="entry name" value="PRK09270.1-2"/>
    <property type="match status" value="1"/>
</dbReference>
<comment type="caution">
    <text evidence="1">The sequence shown here is derived from an EMBL/GenBank/DDBJ whole genome shotgun (WGS) entry which is preliminary data.</text>
</comment>
<keyword evidence="2" id="KW-1185">Reference proteome</keyword>
<keyword evidence="1" id="KW-0418">Kinase</keyword>
<dbReference type="SUPFAM" id="SSF52540">
    <property type="entry name" value="P-loop containing nucleoside triphosphate hydrolases"/>
    <property type="match status" value="1"/>
</dbReference>
<proteinExistence type="predicted"/>
<gene>
    <name evidence="1" type="ORF">EUA98_07740</name>
</gene>
<dbReference type="EMBL" id="SDWW01000014">
    <property type="protein sequence ID" value="RYV51610.1"/>
    <property type="molecule type" value="Genomic_DNA"/>
</dbReference>
<reference evidence="1 2" key="1">
    <citation type="submission" date="2019-01" db="EMBL/GenBank/DDBJ databases">
        <title>Novel species of Cellulomonas.</title>
        <authorList>
            <person name="Liu Q."/>
            <person name="Xin Y.-H."/>
        </authorList>
    </citation>
    <scope>NUCLEOTIDE SEQUENCE [LARGE SCALE GENOMIC DNA]</scope>
    <source>
        <strain evidence="1 2">HLT2-17</strain>
    </source>
</reference>